<keyword evidence="2 4" id="KW-0507">mRNA processing</keyword>
<evidence type="ECO:0000256" key="1">
    <source>
        <dbReference type="ARBA" id="ARBA00004123"/>
    </source>
</evidence>
<dbReference type="Pfam" id="PF10996">
    <property type="entry name" value="Beta-Casp"/>
    <property type="match status" value="1"/>
</dbReference>
<dbReference type="PANTHER" id="PTHR45922">
    <property type="entry name" value="CLEAVAGE AND POLYADENYLATION SPECIFICITY FACTOR SUBUNIT 2"/>
    <property type="match status" value="1"/>
</dbReference>
<evidence type="ECO:0000256" key="4">
    <source>
        <dbReference type="RuleBase" id="RU365006"/>
    </source>
</evidence>
<keyword evidence="4" id="KW-0694">RNA-binding</keyword>
<evidence type="ECO:0000313" key="7">
    <source>
        <dbReference type="EMBL" id="KAJ8988576.1"/>
    </source>
</evidence>
<feature type="domain" description="Beta-Casp" evidence="6">
    <location>
        <begin position="283"/>
        <end position="426"/>
    </location>
</feature>
<reference evidence="7" key="1">
    <citation type="submission" date="2023-01" db="EMBL/GenBank/DDBJ databases">
        <title>Exophiala dermititidis isolated from Cystic Fibrosis Patient.</title>
        <authorList>
            <person name="Kurbessoian T."/>
            <person name="Crocker A."/>
            <person name="Murante D."/>
            <person name="Hogan D.A."/>
            <person name="Stajich J.E."/>
        </authorList>
    </citation>
    <scope>NUCLEOTIDE SEQUENCE</scope>
    <source>
        <strain evidence="7">Ex8</strain>
    </source>
</reference>
<dbReference type="SUPFAM" id="SSF56281">
    <property type="entry name" value="Metallo-hydrolase/oxidoreductase"/>
    <property type="match status" value="1"/>
</dbReference>
<sequence>MFTFTPLLGAQSDSRASQSLLELDGGVKILVDVGWDERFDTRQLTEIEKHTSTLSFILLTHPTISHIGAFAHCCKHIPLFSQVPIYATPPVIAFGRTLLEDLYSSSPLAATFIPGSASPEDGTSADDKSRSNILRQAPTFEEINKYFQLISPLKYSQPLQPTASQFSAPVEGLTLTAYNAGHTLGGTIWHIQQGMESIVYAVDWNQARENVVAGAAWFGGVGGAEVIEQLRKPSALVCSSVGATRVALSGGRKARDDALLGHIKTSVAKGGTVLIPTDSSARVLELAWLLEKAWSDPAHSASFKDVKVYMASRSGNATLRHARSLLEWMDDSIVREFEGEDENPTTQPYNRRGGNKAAGTNKPSRPFEFKNVKVVERKHQLEKLLKVEGPRVILASDVTLDWGFSRSLLEHVVQKPENLVILTERLNVRPGSESPGQAFWQWFEQRQDGVALERTEGGGQLEQVHSGGRMLKLKNPEKAPLSAQESQRYQQYMATQRQIQESLTTTERDQTVADDNIDDESSSSSSEESDDEQQGRVLNVSAALGHGARNKLALSDEDLGVNILLRKKGVYDYDVRNKKGRNAVFPYTHSRKRGDEFGEFIKPEDFLREEEKEEQDAANSGKTGGTLGQKRKWEDTNNANDSRSKRARGQGPKGHAPDGHGDESDSEASDIEGEVEVEGIQGPAKVVYTTTEITVNARLTFVDFAGLHDQRSLQMLIPLIGPKKLILVGGTEAETLSLASDCKELLGMKVAGAEEQTSTEIFSPTIGQTVDASVDTNAWIVKLSRALVRTLRWQNVKNMGVVTVQGQLKAEQEQENDLPDDPLLKKQKLETEAAAQAQAPPPPPLVPVLDVLPASLAASTRSVTQPIHVGDLRLADLRRIIAMDGHVAEFRGEGTLLVDGTVVVKKLATGKIIVEGIPANGSAMTRSAADNYTRVKRKVYEGLAVVAA</sequence>
<accession>A0AAN6IV87</accession>
<comment type="similarity">
    <text evidence="4">Belongs to the metallo-beta-lactamase superfamily. RNA-metabolizing metallo-beta-lactamase-like family. CPSF2/YSH1 subfamily.</text>
</comment>
<protein>
    <recommendedName>
        <fullName evidence="4">Cleavage and polyadenylation specificity factor subunit 2</fullName>
    </recommendedName>
    <alternativeName>
        <fullName evidence="4">Cleavage and polyadenylation specificity factor 100 kDa subunit</fullName>
    </alternativeName>
</protein>
<dbReference type="GO" id="GO:0003723">
    <property type="term" value="F:RNA binding"/>
    <property type="evidence" value="ECO:0007669"/>
    <property type="project" value="UniProtKB-KW"/>
</dbReference>
<feature type="region of interest" description="Disordered" evidence="5">
    <location>
        <begin position="608"/>
        <end position="677"/>
    </location>
</feature>
<evidence type="ECO:0000256" key="5">
    <source>
        <dbReference type="SAM" id="MobiDB-lite"/>
    </source>
</evidence>
<dbReference type="PANTHER" id="PTHR45922:SF1">
    <property type="entry name" value="CLEAVAGE AND POLYADENYLATION SPECIFICITY FACTOR SUBUNIT 2"/>
    <property type="match status" value="1"/>
</dbReference>
<keyword evidence="3 4" id="KW-0539">Nucleus</keyword>
<dbReference type="InterPro" id="IPR025069">
    <property type="entry name" value="Cpsf2_C"/>
</dbReference>
<dbReference type="GO" id="GO:0005847">
    <property type="term" value="C:mRNA cleavage and polyadenylation specificity factor complex"/>
    <property type="evidence" value="ECO:0007669"/>
    <property type="project" value="InterPro"/>
</dbReference>
<evidence type="ECO:0000259" key="6">
    <source>
        <dbReference type="SMART" id="SM01027"/>
    </source>
</evidence>
<dbReference type="CDD" id="cd16293">
    <property type="entry name" value="CPSF2-like_MBL-fold"/>
    <property type="match status" value="1"/>
</dbReference>
<dbReference type="EMBL" id="JAJGCB010000018">
    <property type="protein sequence ID" value="KAJ8988576.1"/>
    <property type="molecule type" value="Genomic_DNA"/>
</dbReference>
<feature type="region of interest" description="Disordered" evidence="5">
    <location>
        <begin position="339"/>
        <end position="365"/>
    </location>
</feature>
<comment type="caution">
    <text evidence="7">The sequence shown here is derived from an EMBL/GenBank/DDBJ whole genome shotgun (WGS) entry which is preliminary data.</text>
</comment>
<dbReference type="GO" id="GO:0006397">
    <property type="term" value="P:mRNA processing"/>
    <property type="evidence" value="ECO:0007669"/>
    <property type="project" value="UniProtKB-KW"/>
</dbReference>
<dbReference type="Gene3D" id="3.60.15.10">
    <property type="entry name" value="Ribonuclease Z/Hydroxyacylglutathione hydrolase-like"/>
    <property type="match status" value="1"/>
</dbReference>
<dbReference type="Pfam" id="PF16661">
    <property type="entry name" value="Lactamase_B_6"/>
    <property type="match status" value="1"/>
</dbReference>
<dbReference type="InterPro" id="IPR022712">
    <property type="entry name" value="Beta_Casp"/>
</dbReference>
<evidence type="ECO:0000256" key="2">
    <source>
        <dbReference type="ARBA" id="ARBA00022664"/>
    </source>
</evidence>
<name>A0AAN6IV87_EXODE</name>
<comment type="subcellular location">
    <subcellularLocation>
        <location evidence="1 4">Nucleus</location>
    </subcellularLocation>
</comment>
<proteinExistence type="inferred from homology"/>
<organism evidence="7 8">
    <name type="scientific">Exophiala dermatitidis</name>
    <name type="common">Black yeast-like fungus</name>
    <name type="synonym">Wangiella dermatitidis</name>
    <dbReference type="NCBI Taxonomy" id="5970"/>
    <lineage>
        <taxon>Eukaryota</taxon>
        <taxon>Fungi</taxon>
        <taxon>Dikarya</taxon>
        <taxon>Ascomycota</taxon>
        <taxon>Pezizomycotina</taxon>
        <taxon>Eurotiomycetes</taxon>
        <taxon>Chaetothyriomycetidae</taxon>
        <taxon>Chaetothyriales</taxon>
        <taxon>Herpotrichiellaceae</taxon>
        <taxon>Exophiala</taxon>
    </lineage>
</organism>
<dbReference type="InterPro" id="IPR036866">
    <property type="entry name" value="RibonucZ/Hydroxyglut_hydro"/>
</dbReference>
<dbReference type="AlphaFoldDB" id="A0AAN6IV87"/>
<evidence type="ECO:0000256" key="3">
    <source>
        <dbReference type="ARBA" id="ARBA00023242"/>
    </source>
</evidence>
<dbReference type="InterPro" id="IPR011108">
    <property type="entry name" value="RMMBL"/>
</dbReference>
<feature type="compositionally biased region" description="Acidic residues" evidence="5">
    <location>
        <begin position="664"/>
        <end position="677"/>
    </location>
</feature>
<feature type="region of interest" description="Disordered" evidence="5">
    <location>
        <begin position="502"/>
        <end position="535"/>
    </location>
</feature>
<gene>
    <name evidence="7" type="ORF">HRR80_007597</name>
</gene>
<dbReference type="Proteomes" id="UP001161757">
    <property type="component" value="Unassembled WGS sequence"/>
</dbReference>
<dbReference type="InterPro" id="IPR035639">
    <property type="entry name" value="CPSF2_MBL"/>
</dbReference>
<evidence type="ECO:0000313" key="8">
    <source>
        <dbReference type="Proteomes" id="UP001161757"/>
    </source>
</evidence>
<dbReference type="Pfam" id="PF07521">
    <property type="entry name" value="RMMBL"/>
    <property type="match status" value="1"/>
</dbReference>
<dbReference type="Pfam" id="PF13299">
    <property type="entry name" value="CPSF100_C"/>
    <property type="match status" value="1"/>
</dbReference>
<dbReference type="InterPro" id="IPR027075">
    <property type="entry name" value="CPSF2"/>
</dbReference>
<dbReference type="SMART" id="SM01027">
    <property type="entry name" value="Beta-Casp"/>
    <property type="match status" value="1"/>
</dbReference>
<dbReference type="InterPro" id="IPR001279">
    <property type="entry name" value="Metallo-B-lactamas"/>
</dbReference>
<feature type="compositionally biased region" description="Acidic residues" evidence="5">
    <location>
        <begin position="515"/>
        <end position="532"/>
    </location>
</feature>